<keyword evidence="3" id="KW-1185">Reference proteome</keyword>
<feature type="domain" description="Luciferase-like" evidence="1">
    <location>
        <begin position="11"/>
        <end position="97"/>
    </location>
</feature>
<organism evidence="2 3">
    <name type="scientific">Rhodococcus gannanensis</name>
    <dbReference type="NCBI Taxonomy" id="1960308"/>
    <lineage>
        <taxon>Bacteria</taxon>
        <taxon>Bacillati</taxon>
        <taxon>Actinomycetota</taxon>
        <taxon>Actinomycetes</taxon>
        <taxon>Mycobacteriales</taxon>
        <taxon>Nocardiaceae</taxon>
        <taxon>Rhodococcus</taxon>
    </lineage>
</organism>
<dbReference type="RefSeq" id="WP_378487178.1">
    <property type="nucleotide sequence ID" value="NZ_JBHUFB010000019.1"/>
</dbReference>
<dbReference type="SUPFAM" id="SSF51679">
    <property type="entry name" value="Bacterial luciferase-like"/>
    <property type="match status" value="1"/>
</dbReference>
<reference evidence="3" key="1">
    <citation type="journal article" date="2019" name="Int. J. Syst. Evol. Microbiol.">
        <title>The Global Catalogue of Microorganisms (GCM) 10K type strain sequencing project: providing services to taxonomists for standard genome sequencing and annotation.</title>
        <authorList>
            <consortium name="The Broad Institute Genomics Platform"/>
            <consortium name="The Broad Institute Genome Sequencing Center for Infectious Disease"/>
            <person name="Wu L."/>
            <person name="Ma J."/>
        </authorList>
    </citation>
    <scope>NUCLEOTIDE SEQUENCE [LARGE SCALE GENOMIC DNA]</scope>
    <source>
        <strain evidence="3">DT72</strain>
    </source>
</reference>
<dbReference type="InterPro" id="IPR036661">
    <property type="entry name" value="Luciferase-like_sf"/>
</dbReference>
<comment type="caution">
    <text evidence="2">The sequence shown here is derived from an EMBL/GenBank/DDBJ whole genome shotgun (WGS) entry which is preliminary data.</text>
</comment>
<dbReference type="EMBL" id="JBHUFB010000019">
    <property type="protein sequence ID" value="MFD1814706.1"/>
    <property type="molecule type" value="Genomic_DNA"/>
</dbReference>
<dbReference type="Gene3D" id="3.20.20.30">
    <property type="entry name" value="Luciferase-like domain"/>
    <property type="match status" value="1"/>
</dbReference>
<gene>
    <name evidence="2" type="ORF">ACFSJG_21010</name>
</gene>
<name>A0ABW4P9L5_9NOCA</name>
<dbReference type="Pfam" id="PF00296">
    <property type="entry name" value="Bac_luciferase"/>
    <property type="match status" value="1"/>
</dbReference>
<evidence type="ECO:0000259" key="1">
    <source>
        <dbReference type="Pfam" id="PF00296"/>
    </source>
</evidence>
<evidence type="ECO:0000313" key="3">
    <source>
        <dbReference type="Proteomes" id="UP001597286"/>
    </source>
</evidence>
<dbReference type="InterPro" id="IPR011251">
    <property type="entry name" value="Luciferase-like_dom"/>
</dbReference>
<dbReference type="Proteomes" id="UP001597286">
    <property type="component" value="Unassembled WGS sequence"/>
</dbReference>
<proteinExistence type="predicted"/>
<sequence length="151" mass="16057">MQVGLNLLEAENLYGGEVRKVLELAALADDAGVDLLSTGDHLGFDAERVAVHSFPFALDTPWYEPVSLLSAVAAVTRRARLGVSVLVATLRPPVLLATPEARSTWTRPRGRPCNGIAGATVVVFRPAVFGVTAAKVPALVDWMVGLKKEAQ</sequence>
<evidence type="ECO:0000313" key="2">
    <source>
        <dbReference type="EMBL" id="MFD1814706.1"/>
    </source>
</evidence>
<accession>A0ABW4P9L5</accession>
<protein>
    <submittedName>
        <fullName evidence="2">LLM class flavin-dependent oxidoreductase</fullName>
    </submittedName>
</protein>